<keyword evidence="1" id="KW-0560">Oxidoreductase</keyword>
<sequence>MFPQILKIKMRARYIISALVSKTYSYIIPHLQAFKSKYPDIKLETFDDLNQFQNSDHWGRTDVLCMLFCSSSTLNESLRSNPLKWVHSFTSGVDAYMTPEFKSSPIPLTNSKGAYNDSLMEYVLASMLYFNKKFSILETQKSNKEYKPFLMPTLYGSTLVILGYGSIGKSIGKVGKSLGMKVIGVKRTATEPDEGADEIIETQRLHEVLPQADFLAMAMPNHPSAHNIMSMREFALMKKTAVLVNIGRGNSINEDDLANALNNDIIGGAALDVFKTEPLPLTSPLWTAKNLIISPHNADMVVDLAHLCVGCFENHLINFLSGKPFTSVVDKEKGY</sequence>
<dbReference type="CDD" id="cd05300">
    <property type="entry name" value="2-Hacid_dh_1"/>
    <property type="match status" value="1"/>
</dbReference>
<dbReference type="GO" id="GO:0051287">
    <property type="term" value="F:NAD binding"/>
    <property type="evidence" value="ECO:0007669"/>
    <property type="project" value="InterPro"/>
</dbReference>
<evidence type="ECO:0000256" key="1">
    <source>
        <dbReference type="ARBA" id="ARBA00023002"/>
    </source>
</evidence>
<dbReference type="Pfam" id="PF02826">
    <property type="entry name" value="2-Hacid_dh_C"/>
    <property type="match status" value="1"/>
</dbReference>
<evidence type="ECO:0000256" key="2">
    <source>
        <dbReference type="ARBA" id="ARBA00023027"/>
    </source>
</evidence>
<dbReference type="PANTHER" id="PTHR43333:SF1">
    <property type="entry name" value="D-ISOMER SPECIFIC 2-HYDROXYACID DEHYDROGENASE NAD-BINDING DOMAIN-CONTAINING PROTEIN"/>
    <property type="match status" value="1"/>
</dbReference>
<keyword evidence="5" id="KW-1185">Reference proteome</keyword>
<comment type="caution">
    <text evidence="4">The sequence shown here is derived from an EMBL/GenBank/DDBJ whole genome shotgun (WGS) entry which is preliminary data.</text>
</comment>
<dbReference type="SUPFAM" id="SSF52283">
    <property type="entry name" value="Formate/glycerate dehydrogenase catalytic domain-like"/>
    <property type="match status" value="1"/>
</dbReference>
<reference evidence="4" key="1">
    <citation type="submission" date="2021-09" db="EMBL/GenBank/DDBJ databases">
        <authorList>
            <consortium name="AG Swart"/>
            <person name="Singh M."/>
            <person name="Singh A."/>
            <person name="Seah K."/>
            <person name="Emmerich C."/>
        </authorList>
    </citation>
    <scope>NUCLEOTIDE SEQUENCE</scope>
    <source>
        <strain evidence="4">ATCC30299</strain>
    </source>
</reference>
<dbReference type="EMBL" id="CAJZBQ010000053">
    <property type="protein sequence ID" value="CAG9331884.1"/>
    <property type="molecule type" value="Genomic_DNA"/>
</dbReference>
<dbReference type="InterPro" id="IPR006140">
    <property type="entry name" value="D-isomer_DH_NAD-bd"/>
</dbReference>
<evidence type="ECO:0000259" key="3">
    <source>
        <dbReference type="Pfam" id="PF02826"/>
    </source>
</evidence>
<dbReference type="GO" id="GO:0016491">
    <property type="term" value="F:oxidoreductase activity"/>
    <property type="evidence" value="ECO:0007669"/>
    <property type="project" value="UniProtKB-KW"/>
</dbReference>
<gene>
    <name evidence="4" type="ORF">BSTOLATCC_MIC53943</name>
</gene>
<name>A0AAU9K4F5_9CILI</name>
<keyword evidence="2" id="KW-0520">NAD</keyword>
<dbReference type="PANTHER" id="PTHR43333">
    <property type="entry name" value="2-HACID_DH_C DOMAIN-CONTAINING PROTEIN"/>
    <property type="match status" value="1"/>
</dbReference>
<dbReference type="Proteomes" id="UP001162131">
    <property type="component" value="Unassembled WGS sequence"/>
</dbReference>
<dbReference type="Gene3D" id="3.40.50.720">
    <property type="entry name" value="NAD(P)-binding Rossmann-like Domain"/>
    <property type="match status" value="2"/>
</dbReference>
<evidence type="ECO:0000313" key="5">
    <source>
        <dbReference type="Proteomes" id="UP001162131"/>
    </source>
</evidence>
<dbReference type="SUPFAM" id="SSF51735">
    <property type="entry name" value="NAD(P)-binding Rossmann-fold domains"/>
    <property type="match status" value="1"/>
</dbReference>
<evidence type="ECO:0000313" key="4">
    <source>
        <dbReference type="EMBL" id="CAG9331884.1"/>
    </source>
</evidence>
<proteinExistence type="predicted"/>
<protein>
    <recommendedName>
        <fullName evidence="3">D-isomer specific 2-hydroxyacid dehydrogenase NAD-binding domain-containing protein</fullName>
    </recommendedName>
</protein>
<dbReference type="AlphaFoldDB" id="A0AAU9K4F5"/>
<feature type="domain" description="D-isomer specific 2-hydroxyacid dehydrogenase NAD-binding" evidence="3">
    <location>
        <begin position="125"/>
        <end position="298"/>
    </location>
</feature>
<organism evidence="4 5">
    <name type="scientific">Blepharisma stoltei</name>
    <dbReference type="NCBI Taxonomy" id="1481888"/>
    <lineage>
        <taxon>Eukaryota</taxon>
        <taxon>Sar</taxon>
        <taxon>Alveolata</taxon>
        <taxon>Ciliophora</taxon>
        <taxon>Postciliodesmatophora</taxon>
        <taxon>Heterotrichea</taxon>
        <taxon>Heterotrichida</taxon>
        <taxon>Blepharismidae</taxon>
        <taxon>Blepharisma</taxon>
    </lineage>
</organism>
<dbReference type="InterPro" id="IPR036291">
    <property type="entry name" value="NAD(P)-bd_dom_sf"/>
</dbReference>
<accession>A0AAU9K4F5</accession>